<dbReference type="Proteomes" id="UP001227126">
    <property type="component" value="Unassembled WGS sequence"/>
</dbReference>
<accession>A0ABT7FJQ5</accession>
<dbReference type="RefSeq" id="WP_284487145.1">
    <property type="nucleotide sequence ID" value="NZ_JASNJE010000032.1"/>
</dbReference>
<reference evidence="2 3" key="1">
    <citation type="submission" date="2023-05" db="EMBL/GenBank/DDBJ databases">
        <title>Sedimentitalea sp. nov. JM2-8.</title>
        <authorList>
            <person name="Huang J."/>
        </authorList>
    </citation>
    <scope>NUCLEOTIDE SEQUENCE [LARGE SCALE GENOMIC DNA]</scope>
    <source>
        <strain evidence="2 3">JM2-8</strain>
    </source>
</reference>
<feature type="region of interest" description="Disordered" evidence="1">
    <location>
        <begin position="81"/>
        <end position="100"/>
    </location>
</feature>
<evidence type="ECO:0000313" key="2">
    <source>
        <dbReference type="EMBL" id="MDK3075215.1"/>
    </source>
</evidence>
<feature type="compositionally biased region" description="Pro residues" evidence="1">
    <location>
        <begin position="83"/>
        <end position="94"/>
    </location>
</feature>
<feature type="compositionally biased region" description="Low complexity" evidence="1">
    <location>
        <begin position="217"/>
        <end position="228"/>
    </location>
</feature>
<proteinExistence type="predicted"/>
<dbReference type="PROSITE" id="PS51257">
    <property type="entry name" value="PROKAR_LIPOPROTEIN"/>
    <property type="match status" value="1"/>
</dbReference>
<protein>
    <submittedName>
        <fullName evidence="2">Uncharacterized protein</fullName>
    </submittedName>
</protein>
<name>A0ABT7FJQ5_9RHOB</name>
<sequence>MRGFVILMAVALVLLIGASAFLVLQSCGIRLPFAGRAISFCEPAAAIRLRSDLALMDQANDDLAIRVGMLESRIGALQCEAVPPEPPPPPPAKPVTPSGLAPDAFDNADISVMEGCWELSSNYSVRDINTGRITRFRYWRICFDANGNGTEQMRSTDGVRCDGTLKGRMRGNGTLTMREPGNLQCDNGSSIFRRDVTCKLDARGNANCDTHQPETNGRGAATLRRARR</sequence>
<evidence type="ECO:0000313" key="3">
    <source>
        <dbReference type="Proteomes" id="UP001227126"/>
    </source>
</evidence>
<keyword evidence="3" id="KW-1185">Reference proteome</keyword>
<feature type="region of interest" description="Disordered" evidence="1">
    <location>
        <begin position="208"/>
        <end position="228"/>
    </location>
</feature>
<dbReference type="EMBL" id="JASNJE010000032">
    <property type="protein sequence ID" value="MDK3075215.1"/>
    <property type="molecule type" value="Genomic_DNA"/>
</dbReference>
<comment type="caution">
    <text evidence="2">The sequence shown here is derived from an EMBL/GenBank/DDBJ whole genome shotgun (WGS) entry which is preliminary data.</text>
</comment>
<organism evidence="2 3">
    <name type="scientific">Sedimentitalea xiamensis</name>
    <dbReference type="NCBI Taxonomy" id="3050037"/>
    <lineage>
        <taxon>Bacteria</taxon>
        <taxon>Pseudomonadati</taxon>
        <taxon>Pseudomonadota</taxon>
        <taxon>Alphaproteobacteria</taxon>
        <taxon>Rhodobacterales</taxon>
        <taxon>Paracoccaceae</taxon>
        <taxon>Sedimentitalea</taxon>
    </lineage>
</organism>
<evidence type="ECO:0000256" key="1">
    <source>
        <dbReference type="SAM" id="MobiDB-lite"/>
    </source>
</evidence>
<gene>
    <name evidence="2" type="ORF">QO034_19180</name>
</gene>